<evidence type="ECO:0000313" key="2">
    <source>
        <dbReference type="EnsemblMetazoa" id="CPIJ020294-PA"/>
    </source>
</evidence>
<evidence type="ECO:0000313" key="3">
    <source>
        <dbReference type="Proteomes" id="UP000002320"/>
    </source>
</evidence>
<dbReference type="VEuPathDB" id="VectorBase:CQUJHB000040"/>
<accession>A0A1S4KHW2</accession>
<dbReference type="AlphaFoldDB" id="A0A1S4KHW2"/>
<feature type="compositionally biased region" description="Low complexity" evidence="1">
    <location>
        <begin position="361"/>
        <end position="376"/>
    </location>
</feature>
<feature type="region of interest" description="Disordered" evidence="1">
    <location>
        <begin position="17"/>
        <end position="37"/>
    </location>
</feature>
<organism evidence="2 3">
    <name type="scientific">Culex quinquefasciatus</name>
    <name type="common">Southern house mosquito</name>
    <name type="synonym">Culex pungens</name>
    <dbReference type="NCBI Taxonomy" id="7176"/>
    <lineage>
        <taxon>Eukaryota</taxon>
        <taxon>Metazoa</taxon>
        <taxon>Ecdysozoa</taxon>
        <taxon>Arthropoda</taxon>
        <taxon>Hexapoda</taxon>
        <taxon>Insecta</taxon>
        <taxon>Pterygota</taxon>
        <taxon>Neoptera</taxon>
        <taxon>Endopterygota</taxon>
        <taxon>Diptera</taxon>
        <taxon>Nematocera</taxon>
        <taxon>Culicoidea</taxon>
        <taxon>Culicidae</taxon>
        <taxon>Culicinae</taxon>
        <taxon>Culicini</taxon>
        <taxon>Culex</taxon>
        <taxon>Culex</taxon>
    </lineage>
</organism>
<feature type="region of interest" description="Disordered" evidence="1">
    <location>
        <begin position="352"/>
        <end position="379"/>
    </location>
</feature>
<feature type="compositionally biased region" description="Polar residues" evidence="1">
    <location>
        <begin position="225"/>
        <end position="246"/>
    </location>
</feature>
<dbReference type="EnsemblMetazoa" id="CPIJ020294-RA">
    <property type="protein sequence ID" value="CPIJ020294-PA"/>
    <property type="gene ID" value="CPIJ020294"/>
</dbReference>
<reference evidence="2" key="1">
    <citation type="submission" date="2021-02" db="UniProtKB">
        <authorList>
            <consortium name="EnsemblMetazoa"/>
        </authorList>
    </citation>
    <scope>IDENTIFICATION</scope>
    <source>
        <strain evidence="2">JHB</strain>
    </source>
</reference>
<proteinExistence type="predicted"/>
<evidence type="ECO:0000256" key="1">
    <source>
        <dbReference type="SAM" id="MobiDB-lite"/>
    </source>
</evidence>
<dbReference type="InParanoid" id="A0A1S4KHW2"/>
<dbReference type="Proteomes" id="UP000002320">
    <property type="component" value="Unassembled WGS sequence"/>
</dbReference>
<feature type="compositionally biased region" description="Low complexity" evidence="1">
    <location>
        <begin position="25"/>
        <end position="36"/>
    </location>
</feature>
<keyword evidence="3" id="KW-1185">Reference proteome</keyword>
<dbReference type="VEuPathDB" id="VectorBase:CPIJ020294"/>
<feature type="region of interest" description="Disordered" evidence="1">
    <location>
        <begin position="224"/>
        <end position="246"/>
    </location>
</feature>
<sequence length="425" mass="47814">MLDQKLEDNFEKHSEISYECDKDSSNNSDTSSSFTFIPPPTPSSISSSVISSAVNITPNTIMGSFNSACEVSQQFTFSPKLVNEYKSEKSSDNQKIVGIGSKTANSYYRFPDVDTFTPPSIQYDEKPSKRISLIYPCISPKHLKQNDASNYLVQQVDQTTFNNIHEITEQSNHLAQNSACLSDRASRRARLKSISLDSEGARLVEENLSSGIPVEELVERAANQAHYSSAENQSQPTEMAASSSSASCRKQRNILNLKLNLNDKDKTLPVDEEYRLNDFFFEYYDYDDEEDTEGRVKLNRGAAYTEKHPNQFSQRLQPKTPTLNLTREKANSLDSEQYLNYLLPTTNQTLYGSEKEEQELSSKSSTTSIRVSSLSVPTTPKRQFHRLPHQQQLVFGKSKQNGNINDNCSVVSNSPSSDRYLLSGF</sequence>
<dbReference type="OrthoDB" id="7764798at2759"/>
<name>A0A1S4KHW2_CULQU</name>
<protein>
    <submittedName>
        <fullName evidence="2">Uncharacterized protein</fullName>
    </submittedName>
</protein>